<reference evidence="1 2" key="1">
    <citation type="submission" date="2019-05" db="EMBL/GenBank/DDBJ databases">
        <title>Draft genome sequence of Actinomadura geliboluensis A8036.</title>
        <authorList>
            <person name="Saricaoglu S."/>
            <person name="Isik K."/>
        </authorList>
    </citation>
    <scope>NUCLEOTIDE SEQUENCE [LARGE SCALE GENOMIC DNA]</scope>
    <source>
        <strain evidence="1 2">A8036</strain>
    </source>
</reference>
<comment type="caution">
    <text evidence="1">The sequence shown here is derived from an EMBL/GenBank/DDBJ whole genome shotgun (WGS) entry which is preliminary data.</text>
</comment>
<keyword evidence="2" id="KW-1185">Reference proteome</keyword>
<proteinExistence type="predicted"/>
<accession>A0A5S4H961</accession>
<name>A0A5S4H961_9ACTN</name>
<dbReference type="AlphaFoldDB" id="A0A5S4H961"/>
<dbReference type="EMBL" id="VCKZ01000020">
    <property type="protein sequence ID" value="TMR41516.1"/>
    <property type="molecule type" value="Genomic_DNA"/>
</dbReference>
<protein>
    <submittedName>
        <fullName evidence="1">Uncharacterized protein</fullName>
    </submittedName>
</protein>
<organism evidence="1 2">
    <name type="scientific">Actinomadura geliboluensis</name>
    <dbReference type="NCBI Taxonomy" id="882440"/>
    <lineage>
        <taxon>Bacteria</taxon>
        <taxon>Bacillati</taxon>
        <taxon>Actinomycetota</taxon>
        <taxon>Actinomycetes</taxon>
        <taxon>Streptosporangiales</taxon>
        <taxon>Thermomonosporaceae</taxon>
        <taxon>Actinomadura</taxon>
    </lineage>
</organism>
<gene>
    <name evidence="1" type="ORF">ETD96_05205</name>
</gene>
<dbReference type="RefSeq" id="WP_138634878.1">
    <property type="nucleotide sequence ID" value="NZ_VCKZ01000020.1"/>
</dbReference>
<evidence type="ECO:0000313" key="1">
    <source>
        <dbReference type="EMBL" id="TMR41516.1"/>
    </source>
</evidence>
<evidence type="ECO:0000313" key="2">
    <source>
        <dbReference type="Proteomes" id="UP000305238"/>
    </source>
</evidence>
<dbReference type="Proteomes" id="UP000305238">
    <property type="component" value="Unassembled WGS sequence"/>
</dbReference>
<sequence>MSNVRVRIADGRQVVTDLGHHFGGEELAVPPPLAEEWVRFGWAVRVEQAADKPAARGKQSRTS</sequence>